<dbReference type="GO" id="GO:0003723">
    <property type="term" value="F:RNA binding"/>
    <property type="evidence" value="ECO:0007669"/>
    <property type="project" value="UniProtKB-KW"/>
</dbReference>
<evidence type="ECO:0000256" key="4">
    <source>
        <dbReference type="ARBA" id="ARBA00022917"/>
    </source>
</evidence>
<dbReference type="InterPro" id="IPR013979">
    <property type="entry name" value="TIF_beta_prop-like"/>
</dbReference>
<protein>
    <recommendedName>
        <fullName evidence="5">Translation initiation factor beta propellor-like domain-containing protein</fullName>
    </recommendedName>
</protein>
<feature type="domain" description="Translation initiation factor beta propellor-like" evidence="5">
    <location>
        <begin position="36"/>
        <end position="159"/>
    </location>
</feature>
<sequence>MLSTHLPSLHEKTSHIGPCSRNEQAYSYYTVGDYLAARFAVIHGNLPRPDVSFYSMRTPGRVLKLVTLKAKQANALFWSPTGKHMIIADGLNGKLEFYIVDMLMTMATVENFMAHIKWDPTGRYVVTVVASAVMEDGFYIWSLYGKLLYRTLKELVFQVFHHMILISHSFKDLEDFWKDLPVSRLKYNALDDFQEVFQTTSRKSSSISSEVFHHMILIFHSFKGFSDLDLICRFFSDLEDFWDDLPVSRLKYNALDDFKEVFQTTSRKSSSISSGVQ</sequence>
<keyword evidence="3" id="KW-0694">RNA-binding</keyword>
<keyword evidence="1" id="KW-0963">Cytoplasm</keyword>
<accession>A0A8S9H5Z3</accession>
<dbReference type="PANTHER" id="PTHR14068">
    <property type="entry name" value="EUKARYOTIC TRANSLATION INITIATION FACTOR 3 EIF3 -RELATED"/>
    <property type="match status" value="1"/>
</dbReference>
<reference evidence="6" key="1">
    <citation type="submission" date="2019-12" db="EMBL/GenBank/DDBJ databases">
        <title>Genome sequencing and annotation of Brassica cretica.</title>
        <authorList>
            <person name="Studholme D.J."/>
            <person name="Sarris P.F."/>
        </authorList>
    </citation>
    <scope>NUCLEOTIDE SEQUENCE</scope>
    <source>
        <strain evidence="6">PFS-001/15</strain>
        <tissue evidence="6">Leaf</tissue>
    </source>
</reference>
<evidence type="ECO:0000259" key="5">
    <source>
        <dbReference type="Pfam" id="PF08662"/>
    </source>
</evidence>
<proteinExistence type="predicted"/>
<dbReference type="GO" id="GO:0031369">
    <property type="term" value="F:translation initiation factor binding"/>
    <property type="evidence" value="ECO:0007669"/>
    <property type="project" value="InterPro"/>
</dbReference>
<dbReference type="InterPro" id="IPR011400">
    <property type="entry name" value="EIF3B"/>
</dbReference>
<keyword evidence="4" id="KW-0648">Protein biosynthesis</keyword>
<evidence type="ECO:0000256" key="1">
    <source>
        <dbReference type="ARBA" id="ARBA00022490"/>
    </source>
</evidence>
<dbReference type="SUPFAM" id="SSF50960">
    <property type="entry name" value="TolB, C-terminal domain"/>
    <property type="match status" value="1"/>
</dbReference>
<dbReference type="EMBL" id="QGKW02001988">
    <property type="protein sequence ID" value="KAF2551847.1"/>
    <property type="molecule type" value="Genomic_DNA"/>
</dbReference>
<evidence type="ECO:0000313" key="6">
    <source>
        <dbReference type="EMBL" id="KAF2551847.1"/>
    </source>
</evidence>
<evidence type="ECO:0000256" key="3">
    <source>
        <dbReference type="ARBA" id="ARBA00022884"/>
    </source>
</evidence>
<dbReference type="Proteomes" id="UP000712281">
    <property type="component" value="Unassembled WGS sequence"/>
</dbReference>
<gene>
    <name evidence="6" type="ORF">F2Q68_00037708</name>
</gene>
<comment type="caution">
    <text evidence="6">The sequence shown here is derived from an EMBL/GenBank/DDBJ whole genome shotgun (WGS) entry which is preliminary data.</text>
</comment>
<dbReference type="AlphaFoldDB" id="A0A8S9H5Z3"/>
<keyword evidence="2" id="KW-0396">Initiation factor</keyword>
<dbReference type="GO" id="GO:0003743">
    <property type="term" value="F:translation initiation factor activity"/>
    <property type="evidence" value="ECO:0007669"/>
    <property type="project" value="UniProtKB-KW"/>
</dbReference>
<evidence type="ECO:0000313" key="7">
    <source>
        <dbReference type="Proteomes" id="UP000712281"/>
    </source>
</evidence>
<name>A0A8S9H5Z3_BRACR</name>
<organism evidence="6 7">
    <name type="scientific">Brassica cretica</name>
    <name type="common">Mustard</name>
    <dbReference type="NCBI Taxonomy" id="69181"/>
    <lineage>
        <taxon>Eukaryota</taxon>
        <taxon>Viridiplantae</taxon>
        <taxon>Streptophyta</taxon>
        <taxon>Embryophyta</taxon>
        <taxon>Tracheophyta</taxon>
        <taxon>Spermatophyta</taxon>
        <taxon>Magnoliopsida</taxon>
        <taxon>eudicotyledons</taxon>
        <taxon>Gunneridae</taxon>
        <taxon>Pentapetalae</taxon>
        <taxon>rosids</taxon>
        <taxon>malvids</taxon>
        <taxon>Brassicales</taxon>
        <taxon>Brassicaceae</taxon>
        <taxon>Brassiceae</taxon>
        <taxon>Brassica</taxon>
    </lineage>
</organism>
<evidence type="ECO:0000256" key="2">
    <source>
        <dbReference type="ARBA" id="ARBA00022540"/>
    </source>
</evidence>
<dbReference type="Pfam" id="PF08662">
    <property type="entry name" value="eIF2A"/>
    <property type="match status" value="1"/>
</dbReference>
<dbReference type="PANTHER" id="PTHR14068:SF0">
    <property type="entry name" value="EUKARYOTIC TRANSLATION INITIATION FACTOR 3 SUBUNIT B"/>
    <property type="match status" value="1"/>
</dbReference>
<dbReference type="GO" id="GO:0005852">
    <property type="term" value="C:eukaryotic translation initiation factor 3 complex"/>
    <property type="evidence" value="ECO:0007669"/>
    <property type="project" value="InterPro"/>
</dbReference>